<evidence type="ECO:0000256" key="5">
    <source>
        <dbReference type="ARBA" id="ARBA00045658"/>
    </source>
</evidence>
<dbReference type="GO" id="GO:0016787">
    <property type="term" value="F:hydrolase activity"/>
    <property type="evidence" value="ECO:0007669"/>
    <property type="project" value="UniProtKB-KW"/>
</dbReference>
<organism evidence="8 9">
    <name type="scientific">Roseivivax jejudonensis</name>
    <dbReference type="NCBI Taxonomy" id="1529041"/>
    <lineage>
        <taxon>Bacteria</taxon>
        <taxon>Pseudomonadati</taxon>
        <taxon>Pseudomonadota</taxon>
        <taxon>Alphaproteobacteria</taxon>
        <taxon>Rhodobacterales</taxon>
        <taxon>Roseobacteraceae</taxon>
        <taxon>Roseivivax</taxon>
    </lineage>
</organism>
<comment type="function">
    <text evidence="5">Zinc chaperone that directly transfers zinc cofactor to target proteins, thereby activating them. Zinc is transferred from the CXCC motif in the GTPase domain to the zinc binding site in target proteins in a process requiring GTP hydrolysis.</text>
</comment>
<dbReference type="EMBL" id="FWFK01000006">
    <property type="protein sequence ID" value="SLN64203.1"/>
    <property type="molecule type" value="Genomic_DNA"/>
</dbReference>
<evidence type="ECO:0000256" key="4">
    <source>
        <dbReference type="ARBA" id="ARBA00034320"/>
    </source>
</evidence>
<dbReference type="Proteomes" id="UP000193570">
    <property type="component" value="Unassembled WGS sequence"/>
</dbReference>
<dbReference type="RefSeq" id="WP_085792943.1">
    <property type="nucleotide sequence ID" value="NZ_FWFK01000006.1"/>
</dbReference>
<keyword evidence="2" id="KW-0378">Hydrolase</keyword>
<gene>
    <name evidence="8" type="primary">yjiA_3</name>
    <name evidence="8" type="ORF">ROJ8625_03256</name>
</gene>
<sequence length="324" mass="35005">MEDARLPVTVVTGYLGAGKTTLVNHLLAQDTRRLAVIVNEFGEAGIDGDLIESGDEELIELSSGCICCVVRGDLIRTLRRLLDRAAELDGIVIETTGVANPSPVIQTFTADQVLAAQCRLDAVVTVADAHHVAAQVAEHRDAAEQAALASVILLNKASDAPDPDTAETRLRALNRFAPIHRIDRGRVDPGALLDTHGFDLDRVAERLEPLDDHDHAHGHDHVSGIGSVSLTEDTPLDPVAVEAWLTELLSVRGEDILRTKGILWAAGDERRLVVQAVHMLLEGDFTTPWETPPPHRSRLVFIGRNLDPDALRAGLSACRARLPA</sequence>
<feature type="domain" description="CobW C-terminal" evidence="7">
    <location>
        <begin position="225"/>
        <end position="319"/>
    </location>
</feature>
<proteinExistence type="inferred from homology"/>
<dbReference type="InterPro" id="IPR011629">
    <property type="entry name" value="CobW-like_C"/>
</dbReference>
<reference evidence="8 9" key="1">
    <citation type="submission" date="2017-03" db="EMBL/GenBank/DDBJ databases">
        <authorList>
            <person name="Afonso C.L."/>
            <person name="Miller P.J."/>
            <person name="Scott M.A."/>
            <person name="Spackman E."/>
            <person name="Goraichik I."/>
            <person name="Dimitrov K.M."/>
            <person name="Suarez D.L."/>
            <person name="Swayne D.E."/>
        </authorList>
    </citation>
    <scope>NUCLEOTIDE SEQUENCE [LARGE SCALE GENOMIC DNA]</scope>
    <source>
        <strain evidence="8 9">CECT 8625</strain>
    </source>
</reference>
<dbReference type="InterPro" id="IPR027417">
    <property type="entry name" value="P-loop_NTPase"/>
</dbReference>
<dbReference type="SUPFAM" id="SSF52540">
    <property type="entry name" value="P-loop containing nucleoside triphosphate hydrolases"/>
    <property type="match status" value="1"/>
</dbReference>
<keyword evidence="1" id="KW-0547">Nucleotide-binding</keyword>
<dbReference type="GO" id="GO:0000166">
    <property type="term" value="F:nucleotide binding"/>
    <property type="evidence" value="ECO:0007669"/>
    <property type="project" value="UniProtKB-KW"/>
</dbReference>
<dbReference type="InterPro" id="IPR003495">
    <property type="entry name" value="CobW/HypB/UreG_nucleotide-bd"/>
</dbReference>
<evidence type="ECO:0000256" key="3">
    <source>
        <dbReference type="ARBA" id="ARBA00023186"/>
    </source>
</evidence>
<dbReference type="SMART" id="SM00833">
    <property type="entry name" value="CobW_C"/>
    <property type="match status" value="1"/>
</dbReference>
<evidence type="ECO:0000256" key="1">
    <source>
        <dbReference type="ARBA" id="ARBA00022741"/>
    </source>
</evidence>
<evidence type="ECO:0000259" key="7">
    <source>
        <dbReference type="SMART" id="SM00833"/>
    </source>
</evidence>
<comment type="catalytic activity">
    <reaction evidence="6">
        <text>GTP + H2O = GDP + phosphate + H(+)</text>
        <dbReference type="Rhea" id="RHEA:19669"/>
        <dbReference type="ChEBI" id="CHEBI:15377"/>
        <dbReference type="ChEBI" id="CHEBI:15378"/>
        <dbReference type="ChEBI" id="CHEBI:37565"/>
        <dbReference type="ChEBI" id="CHEBI:43474"/>
        <dbReference type="ChEBI" id="CHEBI:58189"/>
    </reaction>
    <physiologicalReaction direction="left-to-right" evidence="6">
        <dbReference type="Rhea" id="RHEA:19670"/>
    </physiologicalReaction>
</comment>
<evidence type="ECO:0000256" key="6">
    <source>
        <dbReference type="ARBA" id="ARBA00049117"/>
    </source>
</evidence>
<evidence type="ECO:0000256" key="2">
    <source>
        <dbReference type="ARBA" id="ARBA00022801"/>
    </source>
</evidence>
<dbReference type="SUPFAM" id="SSF90002">
    <property type="entry name" value="Hypothetical protein YjiA, C-terminal domain"/>
    <property type="match status" value="1"/>
</dbReference>
<comment type="similarity">
    <text evidence="4">Belongs to the SIMIBI class G3E GTPase family. ZNG1 subfamily.</text>
</comment>
<dbReference type="OrthoDB" id="9808822at2"/>
<dbReference type="Gene3D" id="3.30.1220.10">
    <property type="entry name" value="CobW-like, C-terminal domain"/>
    <property type="match status" value="1"/>
</dbReference>
<dbReference type="CDD" id="cd03112">
    <property type="entry name" value="CobW-like"/>
    <property type="match status" value="1"/>
</dbReference>
<dbReference type="Pfam" id="PF02492">
    <property type="entry name" value="cobW"/>
    <property type="match status" value="1"/>
</dbReference>
<evidence type="ECO:0000313" key="8">
    <source>
        <dbReference type="EMBL" id="SLN64203.1"/>
    </source>
</evidence>
<dbReference type="PANTHER" id="PTHR13748">
    <property type="entry name" value="COBW-RELATED"/>
    <property type="match status" value="1"/>
</dbReference>
<dbReference type="AlphaFoldDB" id="A0A1X6ZZG0"/>
<evidence type="ECO:0000313" key="9">
    <source>
        <dbReference type="Proteomes" id="UP000193570"/>
    </source>
</evidence>
<dbReference type="InterPro" id="IPR036627">
    <property type="entry name" value="CobW-likC_sf"/>
</dbReference>
<keyword evidence="9" id="KW-1185">Reference proteome</keyword>
<dbReference type="InterPro" id="IPR051316">
    <property type="entry name" value="Zinc-reg_GTPase_activator"/>
</dbReference>
<protein>
    <submittedName>
        <fullName evidence="8">Putative GTP-binding protein YjiA</fullName>
    </submittedName>
</protein>
<name>A0A1X6ZZG0_9RHOB</name>
<dbReference type="Pfam" id="PF07683">
    <property type="entry name" value="CobW_C"/>
    <property type="match status" value="1"/>
</dbReference>
<accession>A0A1X6ZZG0</accession>
<keyword evidence="3" id="KW-0143">Chaperone</keyword>
<dbReference type="Gene3D" id="3.40.50.300">
    <property type="entry name" value="P-loop containing nucleotide triphosphate hydrolases"/>
    <property type="match status" value="1"/>
</dbReference>